<evidence type="ECO:0000313" key="1">
    <source>
        <dbReference type="EMBL" id="MBC1173507.1"/>
    </source>
</evidence>
<organism evidence="1">
    <name type="scientific">Lutzomyia longipalpis</name>
    <name type="common">Sand fly</name>
    <dbReference type="NCBI Taxonomy" id="7200"/>
    <lineage>
        <taxon>Eukaryota</taxon>
        <taxon>Metazoa</taxon>
        <taxon>Ecdysozoa</taxon>
        <taxon>Arthropoda</taxon>
        <taxon>Hexapoda</taxon>
        <taxon>Insecta</taxon>
        <taxon>Pterygota</taxon>
        <taxon>Neoptera</taxon>
        <taxon>Endopterygota</taxon>
        <taxon>Diptera</taxon>
        <taxon>Nematocera</taxon>
        <taxon>Psychodoidea</taxon>
        <taxon>Psychodidae</taxon>
        <taxon>Lutzomyia</taxon>
        <taxon>Lutzomyia</taxon>
    </lineage>
</organism>
<accession>A0A7G3AMM7</accession>
<dbReference type="AlphaFoldDB" id="A0A7G3AMM7"/>
<proteinExistence type="predicted"/>
<protein>
    <submittedName>
        <fullName evidence="1">Putative secreted protein</fullName>
    </submittedName>
</protein>
<dbReference type="EMBL" id="GITU01004804">
    <property type="protein sequence ID" value="MBC1173507.1"/>
    <property type="molecule type" value="Transcribed_RNA"/>
</dbReference>
<sequence>MPLSICFIFYYVIVEVKTFLTIAQARKSMEPFPRYGVLKISWGKTFQLFRTLRVFNLIRVLVCCHKIGTLKETQLS</sequence>
<reference evidence="1" key="1">
    <citation type="journal article" date="2020" name="BMC">
        <title>Leishmania infection induces a limited differential gene expression in the sand fly midgut.</title>
        <authorList>
            <person name="Coutinho-Abreu I.V."/>
            <person name="Serafim T.D."/>
            <person name="Meneses C."/>
            <person name="Kamhawi S."/>
            <person name="Oliveira F."/>
            <person name="Valenzuela J.G."/>
        </authorList>
    </citation>
    <scope>NUCLEOTIDE SEQUENCE</scope>
    <source>
        <strain evidence="1">Jacobina</strain>
        <tissue evidence="1">Midgut</tissue>
    </source>
</reference>
<name>A0A7G3AMM7_LUTLO</name>